<dbReference type="Proteomes" id="UP000321464">
    <property type="component" value="Unassembled WGS sequence"/>
</dbReference>
<evidence type="ECO:0000256" key="1">
    <source>
        <dbReference type="SAM" id="MobiDB-lite"/>
    </source>
</evidence>
<feature type="compositionally biased region" description="Polar residues" evidence="1">
    <location>
        <begin position="1"/>
        <end position="22"/>
    </location>
</feature>
<keyword evidence="3" id="KW-1185">Reference proteome</keyword>
<evidence type="ECO:0000313" key="3">
    <source>
        <dbReference type="Proteomes" id="UP000321464"/>
    </source>
</evidence>
<sequence>MTSEKSNSLASETSSDGNTITSAEGRAYKIEQATTIKPNELPTNSDFKMADKDITKYARKICGLDAGTKGTPIDRCDVFVQPDIGGTIIGYAALIQDPSGVRLESALQLNEKKVGLASSGCGISGDLYTMDGPRVTDASKDFVSQISYSAWEKTPGNWLVTTTESDGNIDENSNAAFGTWYIKRTGDKLQINQERWNYCYPSNVEVNIDDIFYRVLTLNQIH</sequence>
<evidence type="ECO:0000313" key="2">
    <source>
        <dbReference type="EMBL" id="GEO00640.1"/>
    </source>
</evidence>
<feature type="region of interest" description="Disordered" evidence="1">
    <location>
        <begin position="1"/>
        <end position="26"/>
    </location>
</feature>
<organism evidence="2 3">
    <name type="scientific">Novosphingobium sediminis</name>
    <dbReference type="NCBI Taxonomy" id="707214"/>
    <lineage>
        <taxon>Bacteria</taxon>
        <taxon>Pseudomonadati</taxon>
        <taxon>Pseudomonadota</taxon>
        <taxon>Alphaproteobacteria</taxon>
        <taxon>Sphingomonadales</taxon>
        <taxon>Sphingomonadaceae</taxon>
        <taxon>Novosphingobium</taxon>
    </lineage>
</organism>
<dbReference type="EMBL" id="BJYR01000016">
    <property type="protein sequence ID" value="GEO00640.1"/>
    <property type="molecule type" value="Genomic_DNA"/>
</dbReference>
<reference evidence="2 3" key="1">
    <citation type="submission" date="2019-07" db="EMBL/GenBank/DDBJ databases">
        <title>Whole genome shotgun sequence of Novosphingobium sediminis NBRC 106119.</title>
        <authorList>
            <person name="Hosoyama A."/>
            <person name="Uohara A."/>
            <person name="Ohji S."/>
            <person name="Ichikawa N."/>
        </authorList>
    </citation>
    <scope>NUCLEOTIDE SEQUENCE [LARGE SCALE GENOMIC DNA]</scope>
    <source>
        <strain evidence="2 3">NBRC 106119</strain>
    </source>
</reference>
<comment type="caution">
    <text evidence="2">The sequence shown here is derived from an EMBL/GenBank/DDBJ whole genome shotgun (WGS) entry which is preliminary data.</text>
</comment>
<name>A0A512ALQ1_9SPHN</name>
<accession>A0A512ALQ1</accession>
<proteinExistence type="predicted"/>
<protein>
    <submittedName>
        <fullName evidence="2">Uncharacterized protein</fullName>
    </submittedName>
</protein>
<dbReference type="AlphaFoldDB" id="A0A512ALQ1"/>
<gene>
    <name evidence="2" type="ORF">NSE01_24720</name>
</gene>